<dbReference type="EMBL" id="JAPDMZ010000052">
    <property type="protein sequence ID" value="KAK0553326.1"/>
    <property type="molecule type" value="Genomic_DNA"/>
</dbReference>
<dbReference type="GO" id="GO:0005739">
    <property type="term" value="C:mitochondrion"/>
    <property type="evidence" value="ECO:0007669"/>
    <property type="project" value="TreeGrafter"/>
</dbReference>
<protein>
    <submittedName>
        <fullName evidence="6">Leucyl aminopeptidase yscIV</fullName>
        <ecNumber evidence="6">3.3.2.6</ecNumber>
    </submittedName>
</protein>
<evidence type="ECO:0000256" key="2">
    <source>
        <dbReference type="ARBA" id="ARBA00022679"/>
    </source>
</evidence>
<dbReference type="InterPro" id="IPR039657">
    <property type="entry name" value="Dimethylallyltransferase"/>
</dbReference>
<dbReference type="Gene3D" id="1.10.20.140">
    <property type="match status" value="1"/>
</dbReference>
<keyword evidence="2" id="KW-0808">Transferase</keyword>
<gene>
    <name evidence="6" type="primary">LAP2_1</name>
    <name evidence="6" type="ORF">OC846_002570</name>
</gene>
<keyword evidence="6" id="KW-0031">Aminopeptidase</keyword>
<comment type="similarity">
    <text evidence="1">Belongs to the IPP transferase family.</text>
</comment>
<dbReference type="GO" id="GO:0004463">
    <property type="term" value="F:leukotriene-A4 hydrolase activity"/>
    <property type="evidence" value="ECO:0007669"/>
    <property type="project" value="UniProtKB-EC"/>
</dbReference>
<comment type="caution">
    <text evidence="6">The sequence shown here is derived from an EMBL/GenBank/DDBJ whole genome shotgun (WGS) entry which is preliminary data.</text>
</comment>
<dbReference type="InterPro" id="IPR027417">
    <property type="entry name" value="P-loop_NTPase"/>
</dbReference>
<feature type="region of interest" description="Disordered" evidence="5">
    <location>
        <begin position="312"/>
        <end position="335"/>
    </location>
</feature>
<keyword evidence="6" id="KW-0378">Hydrolase</keyword>
<feature type="compositionally biased region" description="Basic residues" evidence="5">
    <location>
        <begin position="635"/>
        <end position="649"/>
    </location>
</feature>
<evidence type="ECO:0000256" key="5">
    <source>
        <dbReference type="SAM" id="MobiDB-lite"/>
    </source>
</evidence>
<proteinExistence type="inferred from homology"/>
<reference evidence="6" key="1">
    <citation type="journal article" date="2023" name="PhytoFront">
        <title>Draft Genome Resources of Seven Strains of Tilletia horrida, Causal Agent of Kernel Smut of Rice.</title>
        <authorList>
            <person name="Khanal S."/>
            <person name="Antony Babu S."/>
            <person name="Zhou X.G."/>
        </authorList>
    </citation>
    <scope>NUCLEOTIDE SEQUENCE</scope>
    <source>
        <strain evidence="6">TX6</strain>
    </source>
</reference>
<evidence type="ECO:0000256" key="1">
    <source>
        <dbReference type="ARBA" id="ARBA00005842"/>
    </source>
</evidence>
<dbReference type="Gene3D" id="3.40.50.300">
    <property type="entry name" value="P-loop containing nucleotide triphosphate hydrolases"/>
    <property type="match status" value="1"/>
</dbReference>
<dbReference type="Proteomes" id="UP001176517">
    <property type="component" value="Unassembled WGS sequence"/>
</dbReference>
<feature type="region of interest" description="Disordered" evidence="5">
    <location>
        <begin position="206"/>
        <end position="241"/>
    </location>
</feature>
<dbReference type="Pfam" id="PF01715">
    <property type="entry name" value="IPPT"/>
    <property type="match status" value="3"/>
</dbReference>
<name>A0AAN6GQI3_9BASI</name>
<feature type="compositionally biased region" description="Basic and acidic residues" evidence="5">
    <location>
        <begin position="650"/>
        <end position="664"/>
    </location>
</feature>
<dbReference type="GO" id="GO:0006400">
    <property type="term" value="P:tRNA modification"/>
    <property type="evidence" value="ECO:0007669"/>
    <property type="project" value="TreeGrafter"/>
</dbReference>
<dbReference type="EC" id="3.3.2.6" evidence="6"/>
<feature type="region of interest" description="Disordered" evidence="5">
    <location>
        <begin position="583"/>
        <end position="693"/>
    </location>
</feature>
<dbReference type="GO" id="GO:0005524">
    <property type="term" value="F:ATP binding"/>
    <property type="evidence" value="ECO:0007669"/>
    <property type="project" value="UniProtKB-KW"/>
</dbReference>
<keyword evidence="4" id="KW-0067">ATP-binding</keyword>
<dbReference type="AlphaFoldDB" id="A0AAN6GQI3"/>
<accession>A0AAN6GQI3</accession>
<keyword evidence="7" id="KW-1185">Reference proteome</keyword>
<keyword evidence="3" id="KW-0547">Nucleotide-binding</keyword>
<dbReference type="HAMAP" id="MF_00185">
    <property type="entry name" value="IPP_trans"/>
    <property type="match status" value="1"/>
</dbReference>
<sequence>MSNRFAGNEDALVAVIGCTGTGKSQLAVELAQHVEQQQQQRWRSQKEGTAAAGYGKAEIISADSMQVYRGLDVITNKASEAEMGGVKHHLMSFLSPGEEYTIKDFLMQANALIAEMHEPSSPSSTAEAARPTLPIIAGGTSYYVQHLLFPGRLMSADQHDDAYSKDDANKLTSITTQSLSPKAAEVASTLLPNSLHTTWTRFLGDEGIHIPGHGTADPQDGQESTTRGPSQRIDDVGGPATLSSPQLWNLLHALDPPMAARWHPNDQRKVRRSLVVFATTGKPHSVWLEEQRLSEKQATSLSTTVEGVFDHGQSREHSSDQDQEVRLTAPQSQDKARESRRRRLLFWVWCEPETLKTRLNRRIHKMIEGGLLDEIRELRAIAKALYESGSPDYTRGIFQAIGFKEFDAFLTYMDQQTEARLSDAQQLDAESRKLFDAAVESMQRATRQYARRQTSWIRNQLLVEVHRAKEASQARKRREDISVAEFRNADAGSPTGADGHDCDVEIYLLDATDLSRWEDNVAKVAKDILEKFLDAQQLPDPLTVTPSAAEHLQKAIPGAQPPQPDSLDSKAFVTCPVCSSVATAHEPRRGPASSSEADDDDDDDDERHGDLMQQVAVQSDRSPLLIRVTEMEKHKQSRRHRMAVKKMNKRKYEAGKKAEAEARRQQQQQQQQQQSQQELEENEMEAQAGEKIS</sequence>
<dbReference type="PANTHER" id="PTHR11088">
    <property type="entry name" value="TRNA DIMETHYLALLYLTRANSFERASE"/>
    <property type="match status" value="1"/>
</dbReference>
<keyword evidence="6" id="KW-0645">Protease</keyword>
<evidence type="ECO:0000313" key="6">
    <source>
        <dbReference type="EMBL" id="KAK0553326.1"/>
    </source>
</evidence>
<evidence type="ECO:0000313" key="7">
    <source>
        <dbReference type="Proteomes" id="UP001176517"/>
    </source>
</evidence>
<feature type="compositionally biased region" description="Acidic residues" evidence="5">
    <location>
        <begin position="596"/>
        <end position="605"/>
    </location>
</feature>
<feature type="compositionally biased region" description="Basic and acidic residues" evidence="5">
    <location>
        <begin position="312"/>
        <end position="325"/>
    </location>
</feature>
<dbReference type="PANTHER" id="PTHR11088:SF89">
    <property type="entry name" value="TRNA DIMETHYLALLYLTRANSFERASE"/>
    <property type="match status" value="1"/>
</dbReference>
<dbReference type="GO" id="GO:0052381">
    <property type="term" value="F:tRNA dimethylallyltransferase activity"/>
    <property type="evidence" value="ECO:0007669"/>
    <property type="project" value="InterPro"/>
</dbReference>
<evidence type="ECO:0000256" key="3">
    <source>
        <dbReference type="ARBA" id="ARBA00022741"/>
    </source>
</evidence>
<evidence type="ECO:0000256" key="4">
    <source>
        <dbReference type="ARBA" id="ARBA00022840"/>
    </source>
</evidence>
<organism evidence="6 7">
    <name type="scientific">Tilletia horrida</name>
    <dbReference type="NCBI Taxonomy" id="155126"/>
    <lineage>
        <taxon>Eukaryota</taxon>
        <taxon>Fungi</taxon>
        <taxon>Dikarya</taxon>
        <taxon>Basidiomycota</taxon>
        <taxon>Ustilaginomycotina</taxon>
        <taxon>Exobasidiomycetes</taxon>
        <taxon>Tilletiales</taxon>
        <taxon>Tilletiaceae</taxon>
        <taxon>Tilletia</taxon>
    </lineage>
</organism>
<dbReference type="SUPFAM" id="SSF52540">
    <property type="entry name" value="P-loop containing nucleoside triphosphate hydrolases"/>
    <property type="match status" value="1"/>
</dbReference>
<dbReference type="InterPro" id="IPR018022">
    <property type="entry name" value="IPT"/>
</dbReference>
<feature type="compositionally biased region" description="Low complexity" evidence="5">
    <location>
        <begin position="665"/>
        <end position="677"/>
    </location>
</feature>
<dbReference type="GO" id="GO:0004177">
    <property type="term" value="F:aminopeptidase activity"/>
    <property type="evidence" value="ECO:0007669"/>
    <property type="project" value="UniProtKB-KW"/>
</dbReference>